<evidence type="ECO:0000259" key="1">
    <source>
        <dbReference type="Pfam" id="PF16291"/>
    </source>
</evidence>
<dbReference type="InterPro" id="IPR011008">
    <property type="entry name" value="Dimeric_a/b-barrel"/>
</dbReference>
<dbReference type="RefSeq" id="WP_163742375.1">
    <property type="nucleotide sequence ID" value="NZ_JAAGOA010000019.1"/>
</dbReference>
<proteinExistence type="predicted"/>
<dbReference type="InterPro" id="IPR032555">
    <property type="entry name" value="DUF4937"/>
</dbReference>
<name>A0A6L9SDG3_9ACTN</name>
<accession>A0A6L9SDG3</accession>
<comment type="caution">
    <text evidence="2">The sequence shown here is derived from an EMBL/GenBank/DDBJ whole genome shotgun (WGS) entry which is preliminary data.</text>
</comment>
<dbReference type="SUPFAM" id="SSF54909">
    <property type="entry name" value="Dimeric alpha+beta barrel"/>
    <property type="match status" value="1"/>
</dbReference>
<organism evidence="2 3">
    <name type="scientific">Phytoactinopolyspora halotolerans</name>
    <dbReference type="NCBI Taxonomy" id="1981512"/>
    <lineage>
        <taxon>Bacteria</taxon>
        <taxon>Bacillati</taxon>
        <taxon>Actinomycetota</taxon>
        <taxon>Actinomycetes</taxon>
        <taxon>Jiangellales</taxon>
        <taxon>Jiangellaceae</taxon>
        <taxon>Phytoactinopolyspora</taxon>
    </lineage>
</organism>
<evidence type="ECO:0000313" key="2">
    <source>
        <dbReference type="EMBL" id="NEE03119.1"/>
    </source>
</evidence>
<evidence type="ECO:0000313" key="3">
    <source>
        <dbReference type="Proteomes" id="UP000475214"/>
    </source>
</evidence>
<gene>
    <name evidence="2" type="ORF">G1H10_23420</name>
</gene>
<protein>
    <submittedName>
        <fullName evidence="2">DUF4937 domain-containing protein</fullName>
    </submittedName>
</protein>
<dbReference type="Proteomes" id="UP000475214">
    <property type="component" value="Unassembled WGS sequence"/>
</dbReference>
<keyword evidence="3" id="KW-1185">Reference proteome</keyword>
<dbReference type="Pfam" id="PF16291">
    <property type="entry name" value="DUF4937"/>
    <property type="match status" value="1"/>
</dbReference>
<dbReference type="EMBL" id="JAAGOA010000019">
    <property type="protein sequence ID" value="NEE03119.1"/>
    <property type="molecule type" value="Genomic_DNA"/>
</dbReference>
<reference evidence="2 3" key="1">
    <citation type="submission" date="2020-02" db="EMBL/GenBank/DDBJ databases">
        <authorList>
            <person name="Li X.-J."/>
            <person name="Han X.-M."/>
        </authorList>
    </citation>
    <scope>NUCLEOTIDE SEQUENCE [LARGE SCALE GENOMIC DNA]</scope>
    <source>
        <strain evidence="2 3">CCTCC AB 2017055</strain>
    </source>
</reference>
<feature type="domain" description="DUF4937" evidence="1">
    <location>
        <begin position="2"/>
        <end position="87"/>
    </location>
</feature>
<sequence>MLVKWFSCEVHDSVGFDLGQRAWGGMHAGRIGLLGQIGGWSRTRENRAHILACWTDQQRYDEFMAGAHDELAAAQRGTYGDVQTDLFYHVLDIASPLPTQLTAAGAVRLAHCFVRAERTEHFVDVQQRVWNPGMESVPGMLGGGFSRSSPTEFLVLTLWHTLADHQRYVERVFPDLRVRSGAADDLASITGDVIEVVPDWTFRTAEPLNR</sequence>
<dbReference type="AlphaFoldDB" id="A0A6L9SDG3"/>